<proteinExistence type="predicted"/>
<reference evidence="1" key="1">
    <citation type="submission" date="2023-11" db="EMBL/GenBank/DDBJ databases">
        <title>Genome assemblies of two species of porcelain crab, Petrolisthes cinctipes and Petrolisthes manimaculis (Anomura: Porcellanidae).</title>
        <authorList>
            <person name="Angst P."/>
        </authorList>
    </citation>
    <scope>NUCLEOTIDE SEQUENCE</scope>
    <source>
        <strain evidence="1">PB745_02</strain>
        <tissue evidence="1">Gill</tissue>
    </source>
</reference>
<protein>
    <submittedName>
        <fullName evidence="1">Uncharacterized protein</fullName>
    </submittedName>
</protein>
<dbReference type="EMBL" id="JAWZYT010002146">
    <property type="protein sequence ID" value="KAK4306363.1"/>
    <property type="molecule type" value="Genomic_DNA"/>
</dbReference>
<dbReference type="Proteomes" id="UP001292094">
    <property type="component" value="Unassembled WGS sequence"/>
</dbReference>
<accession>A0AAE1U1A8</accession>
<evidence type="ECO:0000313" key="2">
    <source>
        <dbReference type="Proteomes" id="UP001292094"/>
    </source>
</evidence>
<organism evidence="1 2">
    <name type="scientific">Petrolisthes manimaculis</name>
    <dbReference type="NCBI Taxonomy" id="1843537"/>
    <lineage>
        <taxon>Eukaryota</taxon>
        <taxon>Metazoa</taxon>
        <taxon>Ecdysozoa</taxon>
        <taxon>Arthropoda</taxon>
        <taxon>Crustacea</taxon>
        <taxon>Multicrustacea</taxon>
        <taxon>Malacostraca</taxon>
        <taxon>Eumalacostraca</taxon>
        <taxon>Eucarida</taxon>
        <taxon>Decapoda</taxon>
        <taxon>Pleocyemata</taxon>
        <taxon>Anomura</taxon>
        <taxon>Galatheoidea</taxon>
        <taxon>Porcellanidae</taxon>
        <taxon>Petrolisthes</taxon>
    </lineage>
</organism>
<name>A0AAE1U1A8_9EUCA</name>
<dbReference type="AlphaFoldDB" id="A0AAE1U1A8"/>
<evidence type="ECO:0000313" key="1">
    <source>
        <dbReference type="EMBL" id="KAK4306363.1"/>
    </source>
</evidence>
<gene>
    <name evidence="1" type="ORF">Pmani_021821</name>
</gene>
<sequence>MYVCKGGEGGVRGLSEDSGVVGGSETLPAALPLHHDAPLHKRLYPRWYQAYMYKVKEKSQLMKQTPSFNHVASSVGERKRFQPFHPLARFRGLSLGGSSPSSSSSSIYHSYDLPFADQAGHRLPTAPNAQPSLKYEYSPLLDEEQEEEDGPKGLDMDEGNMDQMKAGDLLLMLKTIARDRGLAGYTKGFRFGISRRK</sequence>
<comment type="caution">
    <text evidence="1">The sequence shown here is derived from an EMBL/GenBank/DDBJ whole genome shotgun (WGS) entry which is preliminary data.</text>
</comment>
<keyword evidence="2" id="KW-1185">Reference proteome</keyword>